<comment type="caution">
    <text evidence="3">The sequence shown here is derived from an EMBL/GenBank/DDBJ whole genome shotgun (WGS) entry which is preliminary data.</text>
</comment>
<dbReference type="SUPFAM" id="SSF48239">
    <property type="entry name" value="Terpenoid cyclases/Protein prenyltransferases"/>
    <property type="match status" value="1"/>
</dbReference>
<evidence type="ECO:0000313" key="3">
    <source>
        <dbReference type="EMBL" id="NYE17595.1"/>
    </source>
</evidence>
<evidence type="ECO:0000256" key="1">
    <source>
        <dbReference type="SAM" id="MobiDB-lite"/>
    </source>
</evidence>
<gene>
    <name evidence="3" type="ORF">BJ999_007891</name>
</gene>
<dbReference type="InterPro" id="IPR008930">
    <property type="entry name" value="Terpenoid_cyclase/PrenylTrfase"/>
</dbReference>
<dbReference type="Pfam" id="PF13243">
    <property type="entry name" value="SQHop_cyclase_C"/>
    <property type="match status" value="1"/>
</dbReference>
<evidence type="ECO:0000259" key="2">
    <source>
        <dbReference type="Pfam" id="PF13243"/>
    </source>
</evidence>
<dbReference type="Proteomes" id="UP000591272">
    <property type="component" value="Unassembled WGS sequence"/>
</dbReference>
<organism evidence="3 4">
    <name type="scientific">Actinomadura citrea</name>
    <dbReference type="NCBI Taxonomy" id="46158"/>
    <lineage>
        <taxon>Bacteria</taxon>
        <taxon>Bacillati</taxon>
        <taxon>Actinomycetota</taxon>
        <taxon>Actinomycetes</taxon>
        <taxon>Streptosporangiales</taxon>
        <taxon>Thermomonosporaceae</taxon>
        <taxon>Actinomadura</taxon>
    </lineage>
</organism>
<keyword evidence="4" id="KW-1185">Reference proteome</keyword>
<dbReference type="RefSeq" id="WP_179837910.1">
    <property type="nucleotide sequence ID" value="NZ_BMRD01000023.1"/>
</dbReference>
<reference evidence="3 4" key="1">
    <citation type="submission" date="2020-07" db="EMBL/GenBank/DDBJ databases">
        <title>Sequencing the genomes of 1000 actinobacteria strains.</title>
        <authorList>
            <person name="Klenk H.-P."/>
        </authorList>
    </citation>
    <scope>NUCLEOTIDE SEQUENCE [LARGE SCALE GENOMIC DNA]</scope>
    <source>
        <strain evidence="3 4">DSM 43461</strain>
    </source>
</reference>
<proteinExistence type="predicted"/>
<dbReference type="Gene3D" id="1.50.10.160">
    <property type="match status" value="1"/>
</dbReference>
<evidence type="ECO:0000313" key="4">
    <source>
        <dbReference type="Proteomes" id="UP000591272"/>
    </source>
</evidence>
<feature type="domain" description="Squalene cyclase C-terminal" evidence="2">
    <location>
        <begin position="361"/>
        <end position="489"/>
    </location>
</feature>
<dbReference type="AlphaFoldDB" id="A0A7Y9GJD8"/>
<dbReference type="Gene3D" id="1.50.10.20">
    <property type="match status" value="1"/>
</dbReference>
<sequence>MPAADRAAADRLLARAAVGSGVHLSLSVYETARLVRLAPWVWGHHARIDYLMALQRRDGTWGGPDLYALVPTLSATEALLHLACARDRSPIRAERRTDAADLLAAAADRGLGASRRLLGRASRPRPRTLGADLLVPYLVNEINKTLRPCAATDTLESLPRRLGRHAVLPSPHQGRERGAAKGAVPSSSSTQGLPFLAGHFWEDSGGPARETAAASPVDGMIGSSPAATAAWLARGPADERDGRCVGALDGVARVHGGPVPSLWPVTGYEQVKLVATLVRAGLGAAVPPSLRERLRWQATGGTDEAPREVTGDCGVVSTALYALAELGELGGRCPVEVLRRFETATHFQRWPGDPVCSPVANAHVLEAFGAHAAARPGHRPRHAPVISKITRWLCGRQQLSGRWEDPGHASPYYATSHISVALSRFGCRGASSAVARAAWWVRATQRPDGSWGVWRGTAEETAYALQTLLAAPHQISQDLLARGAAALQRLAAAGTGHPPLWHGKDLYAPAAVIDAAILAVTCRLRRYFPLTSRAYSLSPIHVEHSGSDCTEPLVGP</sequence>
<feature type="region of interest" description="Disordered" evidence="1">
    <location>
        <begin position="167"/>
        <end position="189"/>
    </location>
</feature>
<accession>A0A7Y9GJD8</accession>
<name>A0A7Y9GJD8_9ACTN</name>
<dbReference type="EMBL" id="JACCBT010000001">
    <property type="protein sequence ID" value="NYE17595.1"/>
    <property type="molecule type" value="Genomic_DNA"/>
</dbReference>
<protein>
    <recommendedName>
        <fullName evidence="2">Squalene cyclase C-terminal domain-containing protein</fullName>
    </recommendedName>
</protein>
<dbReference type="InterPro" id="IPR032696">
    <property type="entry name" value="SQ_cyclase_C"/>
</dbReference>